<evidence type="ECO:0000256" key="2">
    <source>
        <dbReference type="HAMAP-Rule" id="MF_00984"/>
    </source>
</evidence>
<dbReference type="SUPFAM" id="SSF50249">
    <property type="entry name" value="Nucleic acid-binding proteins"/>
    <property type="match status" value="1"/>
</dbReference>
<organism evidence="4 5">
    <name type="scientific">Clostridium vincentii</name>
    <dbReference type="NCBI Taxonomy" id="52704"/>
    <lineage>
        <taxon>Bacteria</taxon>
        <taxon>Bacillati</taxon>
        <taxon>Bacillota</taxon>
        <taxon>Clostridia</taxon>
        <taxon>Eubacteriales</taxon>
        <taxon>Clostridiaceae</taxon>
        <taxon>Clostridium</taxon>
    </lineage>
</organism>
<protein>
    <recommendedName>
        <fullName evidence="2 3">Single-stranded DNA-binding protein</fullName>
        <shortName evidence="2">SSB</shortName>
    </recommendedName>
</protein>
<evidence type="ECO:0000256" key="1">
    <source>
        <dbReference type="ARBA" id="ARBA00023125"/>
    </source>
</evidence>
<comment type="subunit">
    <text evidence="2">Homotetramer.</text>
</comment>
<dbReference type="RefSeq" id="WP_106058249.1">
    <property type="nucleotide sequence ID" value="NZ_PVXQ01000002.1"/>
</dbReference>
<dbReference type="OrthoDB" id="9809878at2"/>
<dbReference type="PANTHER" id="PTHR10302">
    <property type="entry name" value="SINGLE-STRANDED DNA-BINDING PROTEIN"/>
    <property type="match status" value="1"/>
</dbReference>
<dbReference type="InterPro" id="IPR000424">
    <property type="entry name" value="Primosome_PriB/ssb"/>
</dbReference>
<dbReference type="Gene3D" id="2.40.50.140">
    <property type="entry name" value="Nucleic acid-binding proteins"/>
    <property type="match status" value="1"/>
</dbReference>
<keyword evidence="1 2" id="KW-0238">DNA-binding</keyword>
<evidence type="ECO:0000313" key="4">
    <source>
        <dbReference type="EMBL" id="PRR84270.1"/>
    </source>
</evidence>
<evidence type="ECO:0000256" key="3">
    <source>
        <dbReference type="PIRNR" id="PIRNR002070"/>
    </source>
</evidence>
<dbReference type="GO" id="GO:0009295">
    <property type="term" value="C:nucleoid"/>
    <property type="evidence" value="ECO:0007669"/>
    <property type="project" value="TreeGrafter"/>
</dbReference>
<dbReference type="HAMAP" id="MF_00984">
    <property type="entry name" value="SSB"/>
    <property type="match status" value="1"/>
</dbReference>
<gene>
    <name evidence="4" type="primary">ssbB_1</name>
    <name evidence="4" type="ORF">CLVI_01960</name>
</gene>
<dbReference type="GO" id="GO:0003697">
    <property type="term" value="F:single-stranded DNA binding"/>
    <property type="evidence" value="ECO:0007669"/>
    <property type="project" value="UniProtKB-UniRule"/>
</dbReference>
<keyword evidence="5" id="KW-1185">Reference proteome</keyword>
<sequence>MNKIILLGRLVKDPELRTFENGEKVYTKFTVAVDRNYKLVDGTIRADFIPVTLWGKQAEVLCKYLKKGNSISLSGRLSTGSYEDKDGNKKYVVDVIAEDFRFVGGKKDNGNNEELQSELI</sequence>
<dbReference type="AlphaFoldDB" id="A0A2T0BK54"/>
<dbReference type="EMBL" id="PVXQ01000002">
    <property type="protein sequence ID" value="PRR84270.1"/>
    <property type="molecule type" value="Genomic_DNA"/>
</dbReference>
<comment type="caution">
    <text evidence="2">Lacks conserved residue(s) required for the propagation of feature annotation.</text>
</comment>
<dbReference type="InterPro" id="IPR011344">
    <property type="entry name" value="ssDNA-bd"/>
</dbReference>
<evidence type="ECO:0000313" key="5">
    <source>
        <dbReference type="Proteomes" id="UP000239471"/>
    </source>
</evidence>
<name>A0A2T0BK54_9CLOT</name>
<dbReference type="Proteomes" id="UP000239471">
    <property type="component" value="Unassembled WGS sequence"/>
</dbReference>
<reference evidence="4 5" key="1">
    <citation type="submission" date="2018-03" db="EMBL/GenBank/DDBJ databases">
        <title>Genome sequence of Clostridium vincentii DSM 10228.</title>
        <authorList>
            <person name="Poehlein A."/>
            <person name="Daniel R."/>
        </authorList>
    </citation>
    <scope>NUCLEOTIDE SEQUENCE [LARGE SCALE GENOMIC DNA]</scope>
    <source>
        <strain evidence="4 5">DSM 10228</strain>
    </source>
</reference>
<comment type="caution">
    <text evidence="4">The sequence shown here is derived from an EMBL/GenBank/DDBJ whole genome shotgun (WGS) entry which is preliminary data.</text>
</comment>
<dbReference type="GO" id="GO:0006260">
    <property type="term" value="P:DNA replication"/>
    <property type="evidence" value="ECO:0007669"/>
    <property type="project" value="InterPro"/>
</dbReference>
<dbReference type="PROSITE" id="PS50935">
    <property type="entry name" value="SSB"/>
    <property type="match status" value="1"/>
</dbReference>
<dbReference type="Pfam" id="PF00436">
    <property type="entry name" value="SSB"/>
    <property type="match status" value="1"/>
</dbReference>
<dbReference type="InterPro" id="IPR012340">
    <property type="entry name" value="NA-bd_OB-fold"/>
</dbReference>
<accession>A0A2T0BK54</accession>
<dbReference type="CDD" id="cd04496">
    <property type="entry name" value="SSB_OBF"/>
    <property type="match status" value="1"/>
</dbReference>
<dbReference type="PIRSF" id="PIRSF002070">
    <property type="entry name" value="SSB"/>
    <property type="match status" value="1"/>
</dbReference>
<proteinExistence type="inferred from homology"/>
<dbReference type="PANTHER" id="PTHR10302:SF27">
    <property type="entry name" value="SINGLE-STRANDED DNA-BINDING PROTEIN"/>
    <property type="match status" value="1"/>
</dbReference>
<dbReference type="NCBIfam" id="TIGR00621">
    <property type="entry name" value="ssb"/>
    <property type="match status" value="1"/>
</dbReference>